<feature type="transmembrane region" description="Helical" evidence="4">
    <location>
        <begin position="227"/>
        <end position="244"/>
    </location>
</feature>
<dbReference type="SMART" id="SM00202">
    <property type="entry name" value="SR"/>
    <property type="match status" value="1"/>
</dbReference>
<dbReference type="Gene3D" id="2.60.40.10">
    <property type="entry name" value="Immunoglobulins"/>
    <property type="match status" value="1"/>
</dbReference>
<feature type="disulfide bond" evidence="2">
    <location>
        <begin position="349"/>
        <end position="359"/>
    </location>
</feature>
<proteinExistence type="predicted"/>
<evidence type="ECO:0000259" key="5">
    <source>
        <dbReference type="PROSITE" id="PS50287"/>
    </source>
</evidence>
<dbReference type="InterPro" id="IPR013783">
    <property type="entry name" value="Ig-like_fold"/>
</dbReference>
<feature type="compositionally biased region" description="Acidic residues" evidence="3">
    <location>
        <begin position="614"/>
        <end position="626"/>
    </location>
</feature>
<dbReference type="Gene3D" id="3.10.250.10">
    <property type="entry name" value="SRCR-like domain"/>
    <property type="match status" value="1"/>
</dbReference>
<dbReference type="PROSITE" id="PS50287">
    <property type="entry name" value="SRCR_2"/>
    <property type="match status" value="1"/>
</dbReference>
<evidence type="ECO:0000256" key="2">
    <source>
        <dbReference type="PROSITE-ProRule" id="PRU00196"/>
    </source>
</evidence>
<feature type="transmembrane region" description="Helical" evidence="4">
    <location>
        <begin position="491"/>
        <end position="515"/>
    </location>
</feature>
<accession>A0A315VTA7</accession>
<evidence type="ECO:0008006" key="9">
    <source>
        <dbReference type="Google" id="ProtNLM"/>
    </source>
</evidence>
<dbReference type="EMBL" id="NHOQ01001156">
    <property type="protein sequence ID" value="PWA26511.1"/>
    <property type="molecule type" value="Genomic_DNA"/>
</dbReference>
<feature type="domain" description="Ig-like" evidence="6">
    <location>
        <begin position="383"/>
        <end position="463"/>
    </location>
</feature>
<reference evidence="7 8" key="1">
    <citation type="journal article" date="2018" name="G3 (Bethesda)">
        <title>A High-Quality Reference Genome for the Invasive Mosquitofish Gambusia affinis Using a Chicago Library.</title>
        <authorList>
            <person name="Hoffberg S.L."/>
            <person name="Troendle N.J."/>
            <person name="Glenn T.C."/>
            <person name="Mahmud O."/>
            <person name="Louha S."/>
            <person name="Chalopin D."/>
            <person name="Bennetzen J.L."/>
            <person name="Mauricio R."/>
        </authorList>
    </citation>
    <scope>NUCLEOTIDE SEQUENCE [LARGE SCALE GENOMIC DNA]</scope>
    <source>
        <strain evidence="7">NE01/NJP1002.9</strain>
        <tissue evidence="7">Muscle</tissue>
    </source>
</reference>
<gene>
    <name evidence="7" type="ORF">CCH79_00001134</name>
</gene>
<sequence>MGSLSDAGFGPLARWTSTVKLRGAVFCYFELRNHERFFLVFLCRGVFFFLLFFSGIHFGRGDLRRRHSVVCSWMNFLGLTGCSVFHLFAAVCRQMGWLWRVPRRRIRRRSWFVRGDGADFWLYFVLLRIFRESSSPRGLESSRGCGFRRSDPHTPSPGGAVTALTGDFGVREMAGGRPGATLGLMEKRFRLWTDAEELAPSPFWSLPSLNKYLKNTHREGGKHVRKMLHLSSVFVTVIAFLIFAQRVVCASVMGHSQWRNFLFIQAIGQSCSQSKRTFKFVFCVTDTHFLISCLSVSVRFKSDQCYGEVQIGNNTFNDDRWDFNNSTVLCRSSNCGTALKSQKEPDFLCTGNEKSFAECQRKNNKIQSSGNKAVVVCSNAISPPIISLTLPNGTSINSSHAEIFRGSRFSIECTANSIPDKSKSCLLRHNGNSAKIPELECNPSASFNFSVADYNNQGNYSCTYTVDLNGKYESDESAWIHVIVRDPWWKLLIYILPAGALVLLLMVLLVICLVCRRRKRAEKPGDVVLNQVTVRNSYIDDEEEEEEEEERDYVNMEAAETNIVGTEEMGEEDNDSQDYEDPAQDKSYSRNDEDDYVDPRMSPVAPGDVTKEQSEEEDSSDDEEDYVNLVEQTVDIYGEELDIYENL</sequence>
<dbReference type="PROSITE" id="PS50835">
    <property type="entry name" value="IG_LIKE"/>
    <property type="match status" value="1"/>
</dbReference>
<dbReference type="InterPro" id="IPR007110">
    <property type="entry name" value="Ig-like_dom"/>
</dbReference>
<keyword evidence="4" id="KW-1133">Transmembrane helix</keyword>
<feature type="compositionally biased region" description="Acidic residues" evidence="3">
    <location>
        <begin position="539"/>
        <end position="551"/>
    </location>
</feature>
<comment type="caution">
    <text evidence="2">Lacks conserved residue(s) required for the propagation of feature annotation.</text>
</comment>
<organism evidence="7 8">
    <name type="scientific">Gambusia affinis</name>
    <name type="common">Western mosquitofish</name>
    <name type="synonym">Heterandria affinis</name>
    <dbReference type="NCBI Taxonomy" id="33528"/>
    <lineage>
        <taxon>Eukaryota</taxon>
        <taxon>Metazoa</taxon>
        <taxon>Chordata</taxon>
        <taxon>Craniata</taxon>
        <taxon>Vertebrata</taxon>
        <taxon>Euteleostomi</taxon>
        <taxon>Actinopterygii</taxon>
        <taxon>Neopterygii</taxon>
        <taxon>Teleostei</taxon>
        <taxon>Neoteleostei</taxon>
        <taxon>Acanthomorphata</taxon>
        <taxon>Ovalentaria</taxon>
        <taxon>Atherinomorphae</taxon>
        <taxon>Cyprinodontiformes</taxon>
        <taxon>Poeciliidae</taxon>
        <taxon>Poeciliinae</taxon>
        <taxon>Gambusia</taxon>
    </lineage>
</organism>
<feature type="compositionally biased region" description="Acidic residues" evidence="3">
    <location>
        <begin position="568"/>
        <end position="582"/>
    </location>
</feature>
<feature type="transmembrane region" description="Helical" evidence="4">
    <location>
        <begin position="37"/>
        <end position="58"/>
    </location>
</feature>
<protein>
    <recommendedName>
        <fullName evidence="9">Ig-like domain-containing protein</fullName>
    </recommendedName>
</protein>
<evidence type="ECO:0000313" key="7">
    <source>
        <dbReference type="EMBL" id="PWA26511.1"/>
    </source>
</evidence>
<keyword evidence="4" id="KW-0472">Membrane</keyword>
<evidence type="ECO:0000256" key="1">
    <source>
        <dbReference type="ARBA" id="ARBA00023157"/>
    </source>
</evidence>
<dbReference type="InterPro" id="IPR036772">
    <property type="entry name" value="SRCR-like_dom_sf"/>
</dbReference>
<keyword evidence="8" id="KW-1185">Reference proteome</keyword>
<feature type="region of interest" description="Disordered" evidence="3">
    <location>
        <begin position="538"/>
        <end position="557"/>
    </location>
</feature>
<evidence type="ECO:0000256" key="3">
    <source>
        <dbReference type="SAM" id="MobiDB-lite"/>
    </source>
</evidence>
<keyword evidence="1 2" id="KW-1015">Disulfide bond</keyword>
<dbReference type="AlphaFoldDB" id="A0A315VTA7"/>
<evidence type="ECO:0000313" key="8">
    <source>
        <dbReference type="Proteomes" id="UP000250572"/>
    </source>
</evidence>
<feature type="region of interest" description="Disordered" evidence="3">
    <location>
        <begin position="562"/>
        <end position="627"/>
    </location>
</feature>
<name>A0A315VTA7_GAMAF</name>
<feature type="transmembrane region" description="Helical" evidence="4">
    <location>
        <begin position="70"/>
        <end position="91"/>
    </location>
</feature>
<evidence type="ECO:0000259" key="6">
    <source>
        <dbReference type="PROSITE" id="PS50835"/>
    </source>
</evidence>
<comment type="caution">
    <text evidence="7">The sequence shown here is derived from an EMBL/GenBank/DDBJ whole genome shotgun (WGS) entry which is preliminary data.</text>
</comment>
<dbReference type="SUPFAM" id="SSF56487">
    <property type="entry name" value="SRCR-like"/>
    <property type="match status" value="1"/>
</dbReference>
<feature type="domain" description="SRCR" evidence="5">
    <location>
        <begin position="298"/>
        <end position="378"/>
    </location>
</feature>
<dbReference type="GO" id="GO:0016020">
    <property type="term" value="C:membrane"/>
    <property type="evidence" value="ECO:0007669"/>
    <property type="project" value="InterPro"/>
</dbReference>
<dbReference type="Proteomes" id="UP000250572">
    <property type="component" value="Unassembled WGS sequence"/>
</dbReference>
<dbReference type="InterPro" id="IPR001190">
    <property type="entry name" value="SRCR"/>
</dbReference>
<evidence type="ECO:0000256" key="4">
    <source>
        <dbReference type="SAM" id="Phobius"/>
    </source>
</evidence>
<keyword evidence="4" id="KW-0812">Transmembrane</keyword>